<evidence type="ECO:0000313" key="3">
    <source>
        <dbReference type="Proteomes" id="UP001363622"/>
    </source>
</evidence>
<protein>
    <submittedName>
        <fullName evidence="2">Uncharacterized protein</fullName>
    </submittedName>
</protein>
<sequence length="215" mass="24514">MKVPAITVDDMLDFHQRHFPSAPAPVGFFSHQQSRHEDPTYVADNSTDEGASKEDPEDDGLGYYEDGVKRTLTDDEISIFRHSEVQRLYAQLLEHASEAAERKLADLEALSKSNKPSEEGEYESQSDPTAATIVAEKVEEERPAEERKRSELKQEVEKDQGSEHRLSPQVTNNDAQAHKNGPKKRKRSDEPEHHTYRRIAREMDDVKAVNVELDY</sequence>
<accession>A0ABR1KRI3</accession>
<dbReference type="InterPro" id="IPR024526">
    <property type="entry name" value="DUF3807"/>
</dbReference>
<dbReference type="PANTHER" id="PTHR40642">
    <property type="entry name" value="YALI0F31295P"/>
    <property type="match status" value="1"/>
</dbReference>
<reference evidence="2 3" key="1">
    <citation type="submission" date="2024-04" db="EMBL/GenBank/DDBJ databases">
        <title>Phyllosticta paracitricarpa is synonymous to the EU quarantine fungus P. citricarpa based on phylogenomic analyses.</title>
        <authorList>
            <consortium name="Lawrence Berkeley National Laboratory"/>
            <person name="Van Ingen-Buijs V.A."/>
            <person name="Van Westerhoven A.C."/>
            <person name="Haridas S."/>
            <person name="Skiadas P."/>
            <person name="Martin F."/>
            <person name="Groenewald J.Z."/>
            <person name="Crous P.W."/>
            <person name="Seidl M.F."/>
        </authorList>
    </citation>
    <scope>NUCLEOTIDE SEQUENCE [LARGE SCALE GENOMIC DNA]</scope>
    <source>
        <strain evidence="2 3">CBS 123371</strain>
    </source>
</reference>
<proteinExistence type="predicted"/>
<name>A0ABR1KRI3_9PEZI</name>
<comment type="caution">
    <text evidence="2">The sequence shown here is derived from an EMBL/GenBank/DDBJ whole genome shotgun (WGS) entry which is preliminary data.</text>
</comment>
<keyword evidence="3" id="KW-1185">Reference proteome</keyword>
<dbReference type="PANTHER" id="PTHR40642:SF1">
    <property type="entry name" value="YALI0F31295P"/>
    <property type="match status" value="1"/>
</dbReference>
<dbReference type="EMBL" id="JBBPHU010000003">
    <property type="protein sequence ID" value="KAK7520155.1"/>
    <property type="molecule type" value="Genomic_DNA"/>
</dbReference>
<feature type="compositionally biased region" description="Basic and acidic residues" evidence="1">
    <location>
        <begin position="136"/>
        <end position="166"/>
    </location>
</feature>
<feature type="region of interest" description="Disordered" evidence="1">
    <location>
        <begin position="107"/>
        <end position="204"/>
    </location>
</feature>
<evidence type="ECO:0000313" key="2">
    <source>
        <dbReference type="EMBL" id="KAK7520155.1"/>
    </source>
</evidence>
<feature type="compositionally biased region" description="Basic and acidic residues" evidence="1">
    <location>
        <begin position="187"/>
        <end position="204"/>
    </location>
</feature>
<organism evidence="2 3">
    <name type="scientific">Phyllosticta citriasiana</name>
    <dbReference type="NCBI Taxonomy" id="595635"/>
    <lineage>
        <taxon>Eukaryota</taxon>
        <taxon>Fungi</taxon>
        <taxon>Dikarya</taxon>
        <taxon>Ascomycota</taxon>
        <taxon>Pezizomycotina</taxon>
        <taxon>Dothideomycetes</taxon>
        <taxon>Dothideomycetes incertae sedis</taxon>
        <taxon>Botryosphaeriales</taxon>
        <taxon>Phyllostictaceae</taxon>
        <taxon>Phyllosticta</taxon>
    </lineage>
</organism>
<dbReference type="Pfam" id="PF12720">
    <property type="entry name" value="DUF3807"/>
    <property type="match status" value="1"/>
</dbReference>
<evidence type="ECO:0000256" key="1">
    <source>
        <dbReference type="SAM" id="MobiDB-lite"/>
    </source>
</evidence>
<gene>
    <name evidence="2" type="ORF">IWZ03DRAFT_412927</name>
</gene>
<dbReference type="Proteomes" id="UP001363622">
    <property type="component" value="Unassembled WGS sequence"/>
</dbReference>
<feature type="region of interest" description="Disordered" evidence="1">
    <location>
        <begin position="24"/>
        <end position="65"/>
    </location>
</feature>